<feature type="transmembrane region" description="Helical" evidence="1">
    <location>
        <begin position="221"/>
        <end position="242"/>
    </location>
</feature>
<feature type="transmembrane region" description="Helical" evidence="1">
    <location>
        <begin position="262"/>
        <end position="283"/>
    </location>
</feature>
<reference evidence="2 3" key="1">
    <citation type="submission" date="2014-04" db="EMBL/GenBank/DDBJ databases">
        <title>Evolutionary Origins and Diversification of the Mycorrhizal Mutualists.</title>
        <authorList>
            <consortium name="DOE Joint Genome Institute"/>
            <consortium name="Mycorrhizal Genomics Consortium"/>
            <person name="Kohler A."/>
            <person name="Kuo A."/>
            <person name="Nagy L.G."/>
            <person name="Floudas D."/>
            <person name="Copeland A."/>
            <person name="Barry K.W."/>
            <person name="Cichocki N."/>
            <person name="Veneault-Fourrey C."/>
            <person name="LaButti K."/>
            <person name="Lindquist E.A."/>
            <person name="Lipzen A."/>
            <person name="Lundell T."/>
            <person name="Morin E."/>
            <person name="Murat C."/>
            <person name="Riley R."/>
            <person name="Ohm R."/>
            <person name="Sun H."/>
            <person name="Tunlid A."/>
            <person name="Henrissat B."/>
            <person name="Grigoriev I.V."/>
            <person name="Hibbett D.S."/>
            <person name="Martin F."/>
        </authorList>
    </citation>
    <scope>NUCLEOTIDE SEQUENCE [LARGE SCALE GENOMIC DNA]</scope>
    <source>
        <strain evidence="2 3">FD-317 M1</strain>
    </source>
</reference>
<proteinExistence type="predicted"/>
<gene>
    <name evidence="2" type="ORF">GYMLUDRAFT_249207</name>
</gene>
<keyword evidence="3" id="KW-1185">Reference proteome</keyword>
<feature type="transmembrane region" description="Helical" evidence="1">
    <location>
        <begin position="57"/>
        <end position="80"/>
    </location>
</feature>
<evidence type="ECO:0000313" key="2">
    <source>
        <dbReference type="EMBL" id="KIK54863.1"/>
    </source>
</evidence>
<sequence>MTPEDQALLVIFGQQTLLEIIDVIMSSFYYGVCLLGACVLTAWILPSPEQGRSKIFIGSFVAILISFTWGNIIINAFAAIQARYGMMEQLHEGLEAQGAAAAAKSVWWDYVNPWPVTINLLLGDYIVAWRAWILSQKSRFWKVLLAGMTICNTVLNIADCIWANVTLHEMLSLQFGPLDWLSLTFSLAINLISTLLISWKAWKHYSNLSGSSYTANRTLKLLLLLVESGGIFCLLQLANLIFDIFDTSPVISAEFSFNIASLVFNNTLIGFSALYPIAVFLLIQSNTSPVIETFHSSQSPAESDTITGNHSD</sequence>
<keyword evidence="1" id="KW-0472">Membrane</keyword>
<evidence type="ECO:0000313" key="3">
    <source>
        <dbReference type="Proteomes" id="UP000053593"/>
    </source>
</evidence>
<keyword evidence="1" id="KW-1133">Transmembrane helix</keyword>
<keyword evidence="1" id="KW-0812">Transmembrane</keyword>
<feature type="transmembrane region" description="Helical" evidence="1">
    <location>
        <begin position="180"/>
        <end position="201"/>
    </location>
</feature>
<evidence type="ECO:0000256" key="1">
    <source>
        <dbReference type="SAM" id="Phobius"/>
    </source>
</evidence>
<organism evidence="2 3">
    <name type="scientific">Collybiopsis luxurians FD-317 M1</name>
    <dbReference type="NCBI Taxonomy" id="944289"/>
    <lineage>
        <taxon>Eukaryota</taxon>
        <taxon>Fungi</taxon>
        <taxon>Dikarya</taxon>
        <taxon>Basidiomycota</taxon>
        <taxon>Agaricomycotina</taxon>
        <taxon>Agaricomycetes</taxon>
        <taxon>Agaricomycetidae</taxon>
        <taxon>Agaricales</taxon>
        <taxon>Marasmiineae</taxon>
        <taxon>Omphalotaceae</taxon>
        <taxon>Collybiopsis</taxon>
        <taxon>Collybiopsis luxurians</taxon>
    </lineage>
</organism>
<dbReference type="OrthoDB" id="2884172at2759"/>
<name>A0A0D0CIP0_9AGAR</name>
<dbReference type="EMBL" id="KN834812">
    <property type="protein sequence ID" value="KIK54863.1"/>
    <property type="molecule type" value="Genomic_DNA"/>
</dbReference>
<feature type="transmembrane region" description="Helical" evidence="1">
    <location>
        <begin position="27"/>
        <end position="45"/>
    </location>
</feature>
<dbReference type="AlphaFoldDB" id="A0A0D0CIP0"/>
<protein>
    <submittedName>
        <fullName evidence="2">Uncharacterized protein</fullName>
    </submittedName>
</protein>
<dbReference type="HOGENOM" id="CLU_071641_1_0_1"/>
<accession>A0A0D0CIP0</accession>
<feature type="transmembrane region" description="Helical" evidence="1">
    <location>
        <begin position="144"/>
        <end position="165"/>
    </location>
</feature>
<dbReference type="Proteomes" id="UP000053593">
    <property type="component" value="Unassembled WGS sequence"/>
</dbReference>